<dbReference type="InterPro" id="IPR050281">
    <property type="entry name" value="Flavin_monoamine_oxidase"/>
</dbReference>
<dbReference type="GO" id="GO:0050361">
    <property type="term" value="F:tryptophan 2-monooxygenase activity"/>
    <property type="evidence" value="ECO:0007669"/>
    <property type="project" value="UniProtKB-EC"/>
</dbReference>
<comment type="catalytic activity">
    <reaction evidence="6">
        <text>L-tryptophan + O2 = indole-3-acetamide + CO2 + H2O</text>
        <dbReference type="Rhea" id="RHEA:16165"/>
        <dbReference type="ChEBI" id="CHEBI:15377"/>
        <dbReference type="ChEBI" id="CHEBI:15379"/>
        <dbReference type="ChEBI" id="CHEBI:16031"/>
        <dbReference type="ChEBI" id="CHEBI:16526"/>
        <dbReference type="ChEBI" id="CHEBI:57912"/>
        <dbReference type="EC" id="1.13.12.3"/>
    </reaction>
</comment>
<dbReference type="SUPFAM" id="SSF54373">
    <property type="entry name" value="FAD-linked reductases, C-terminal domain"/>
    <property type="match status" value="1"/>
</dbReference>
<dbReference type="PANTHER" id="PTHR10742:SF410">
    <property type="entry name" value="LYSINE-SPECIFIC HISTONE DEMETHYLASE 2"/>
    <property type="match status" value="1"/>
</dbReference>
<dbReference type="Pfam" id="PF01593">
    <property type="entry name" value="Amino_oxidase"/>
    <property type="match status" value="1"/>
</dbReference>
<evidence type="ECO:0000259" key="7">
    <source>
        <dbReference type="Pfam" id="PF01593"/>
    </source>
</evidence>
<keyword evidence="9" id="KW-1185">Reference proteome</keyword>
<evidence type="ECO:0000313" key="8">
    <source>
        <dbReference type="EMBL" id="OEH46101.1"/>
    </source>
</evidence>
<protein>
    <recommendedName>
        <fullName evidence="4">Tryptophan 2-monooxygenase</fullName>
        <ecNumber evidence="3">1.13.12.3</ecNumber>
    </recommendedName>
</protein>
<evidence type="ECO:0000256" key="4">
    <source>
        <dbReference type="ARBA" id="ARBA00017871"/>
    </source>
</evidence>
<proteinExistence type="inferred from homology"/>
<evidence type="ECO:0000313" key="9">
    <source>
        <dbReference type="Proteomes" id="UP000095229"/>
    </source>
</evidence>
<dbReference type="Gene3D" id="3.90.660.10">
    <property type="match status" value="1"/>
</dbReference>
<dbReference type="PATRIC" id="fig|45071.6.peg.2098"/>
<evidence type="ECO:0000256" key="3">
    <source>
        <dbReference type="ARBA" id="ARBA00012535"/>
    </source>
</evidence>
<keyword evidence="5" id="KW-0073">Auxin biosynthesis</keyword>
<dbReference type="Proteomes" id="UP000095229">
    <property type="component" value="Unassembled WGS sequence"/>
</dbReference>
<evidence type="ECO:0000256" key="5">
    <source>
        <dbReference type="ARBA" id="ARBA00023070"/>
    </source>
</evidence>
<reference evidence="8 9" key="1">
    <citation type="submission" date="2016-02" db="EMBL/GenBank/DDBJ databases">
        <title>Secondary metabolites in Legionella.</title>
        <authorList>
            <person name="Tobias N.J."/>
            <person name="Bode H.B."/>
        </authorList>
    </citation>
    <scope>NUCLEOTIDE SEQUENCE [LARGE SCALE GENOMIC DNA]</scope>
    <source>
        <strain evidence="8 9">DSM 19216</strain>
    </source>
</reference>
<evidence type="ECO:0000256" key="1">
    <source>
        <dbReference type="ARBA" id="ARBA00004814"/>
    </source>
</evidence>
<evidence type="ECO:0000256" key="6">
    <source>
        <dbReference type="ARBA" id="ARBA00047321"/>
    </source>
</evidence>
<evidence type="ECO:0000256" key="2">
    <source>
        <dbReference type="ARBA" id="ARBA00005833"/>
    </source>
</evidence>
<accession>A0A1E5JNJ7</accession>
<feature type="domain" description="Amine oxidase" evidence="7">
    <location>
        <begin position="7"/>
        <end position="64"/>
    </location>
</feature>
<comment type="caution">
    <text evidence="8">The sequence shown here is derived from an EMBL/GenBank/DDBJ whole genome shotgun (WGS) entry which is preliminary data.</text>
</comment>
<dbReference type="GO" id="GO:0009851">
    <property type="term" value="P:auxin biosynthetic process"/>
    <property type="evidence" value="ECO:0007669"/>
    <property type="project" value="UniProtKB-KW"/>
</dbReference>
<sequence>MYFGAIVSGKQAEQMVQESNVEIVHDLMRHLRTIYGKKVPQPGYYKITHWYSDPFSYGSYSLLKWTAMVAHTMI</sequence>
<dbReference type="InterPro" id="IPR002937">
    <property type="entry name" value="Amino_oxidase"/>
</dbReference>
<gene>
    <name evidence="8" type="ORF">lpari_02904</name>
</gene>
<organism evidence="8 9">
    <name type="scientific">Legionella parisiensis</name>
    <dbReference type="NCBI Taxonomy" id="45071"/>
    <lineage>
        <taxon>Bacteria</taxon>
        <taxon>Pseudomonadati</taxon>
        <taxon>Pseudomonadota</taxon>
        <taxon>Gammaproteobacteria</taxon>
        <taxon>Legionellales</taxon>
        <taxon>Legionellaceae</taxon>
        <taxon>Legionella</taxon>
    </lineage>
</organism>
<dbReference type="AlphaFoldDB" id="A0A1E5JNJ7"/>
<comment type="similarity">
    <text evidence="2">Belongs to the tryptophan 2-monooxygenase family.</text>
</comment>
<dbReference type="EC" id="1.13.12.3" evidence="3"/>
<dbReference type="STRING" id="45071.Lpar_1955"/>
<comment type="pathway">
    <text evidence="1">Plant hormone metabolism; auxin biosynthesis.</text>
</comment>
<name>A0A1E5JNJ7_9GAMM</name>
<dbReference type="OrthoDB" id="337830at2"/>
<dbReference type="PANTHER" id="PTHR10742">
    <property type="entry name" value="FLAVIN MONOAMINE OXIDASE"/>
    <property type="match status" value="1"/>
</dbReference>
<dbReference type="EMBL" id="LSOG01000075">
    <property type="protein sequence ID" value="OEH46101.1"/>
    <property type="molecule type" value="Genomic_DNA"/>
</dbReference>